<evidence type="ECO:0000313" key="2">
    <source>
        <dbReference type="EMBL" id="AFM23442.1"/>
    </source>
</evidence>
<name>I4C1K1_DESTA</name>
<organism evidence="2 3">
    <name type="scientific">Desulfomonile tiedjei (strain ATCC 49306 / DSM 6799 / DCB-1)</name>
    <dbReference type="NCBI Taxonomy" id="706587"/>
    <lineage>
        <taxon>Bacteria</taxon>
        <taxon>Pseudomonadati</taxon>
        <taxon>Thermodesulfobacteriota</taxon>
        <taxon>Desulfomonilia</taxon>
        <taxon>Desulfomonilales</taxon>
        <taxon>Desulfomonilaceae</taxon>
        <taxon>Desulfomonile</taxon>
    </lineage>
</organism>
<protein>
    <submittedName>
        <fullName evidence="2">Uncharacterized protein</fullName>
    </submittedName>
</protein>
<evidence type="ECO:0000313" key="3">
    <source>
        <dbReference type="Proteomes" id="UP000006055"/>
    </source>
</evidence>
<proteinExistence type="predicted"/>
<feature type="region of interest" description="Disordered" evidence="1">
    <location>
        <begin position="30"/>
        <end position="58"/>
    </location>
</feature>
<dbReference type="EMBL" id="CP003360">
    <property type="protein sequence ID" value="AFM23442.1"/>
    <property type="molecule type" value="Genomic_DNA"/>
</dbReference>
<accession>I4C1K1</accession>
<evidence type="ECO:0000256" key="1">
    <source>
        <dbReference type="SAM" id="MobiDB-lite"/>
    </source>
</evidence>
<dbReference type="HOGENOM" id="CLU_2972062_0_0_7"/>
<dbReference type="KEGG" id="dti:Desti_0716"/>
<keyword evidence="3" id="KW-1185">Reference proteome</keyword>
<dbReference type="AlphaFoldDB" id="I4C1K1"/>
<gene>
    <name evidence="2" type="ordered locus">Desti_0716</name>
</gene>
<dbReference type="STRING" id="706587.Desti_0716"/>
<dbReference type="Proteomes" id="UP000006055">
    <property type="component" value="Chromosome"/>
</dbReference>
<reference evidence="3" key="1">
    <citation type="submission" date="2012-06" db="EMBL/GenBank/DDBJ databases">
        <title>Complete sequence of chromosome of Desulfomonile tiedjei DSM 6799.</title>
        <authorList>
            <person name="Lucas S."/>
            <person name="Copeland A."/>
            <person name="Lapidus A."/>
            <person name="Glavina del Rio T."/>
            <person name="Dalin E."/>
            <person name="Tice H."/>
            <person name="Bruce D."/>
            <person name="Goodwin L."/>
            <person name="Pitluck S."/>
            <person name="Peters L."/>
            <person name="Ovchinnikova G."/>
            <person name="Zeytun A."/>
            <person name="Lu M."/>
            <person name="Kyrpides N."/>
            <person name="Mavromatis K."/>
            <person name="Ivanova N."/>
            <person name="Brettin T."/>
            <person name="Detter J.C."/>
            <person name="Han C."/>
            <person name="Larimer F."/>
            <person name="Land M."/>
            <person name="Hauser L."/>
            <person name="Markowitz V."/>
            <person name="Cheng J.-F."/>
            <person name="Hugenholtz P."/>
            <person name="Woyke T."/>
            <person name="Wu D."/>
            <person name="Spring S."/>
            <person name="Schroeder M."/>
            <person name="Brambilla E."/>
            <person name="Klenk H.-P."/>
            <person name="Eisen J.A."/>
        </authorList>
    </citation>
    <scope>NUCLEOTIDE SEQUENCE [LARGE SCALE GENOMIC DNA]</scope>
    <source>
        <strain evidence="3">ATCC 49306 / DSM 6799 / DCB-1</strain>
    </source>
</reference>
<sequence>MRNWLKRFEVMAAAVAFAEEGEWQEARGILNETQRKPQLQDQKRKQPGIRVREHSYRV</sequence>
<dbReference type="RefSeq" id="WP_014808598.1">
    <property type="nucleotide sequence ID" value="NC_018025.1"/>
</dbReference>